<dbReference type="Gene3D" id="3.40.800.20">
    <property type="entry name" value="Histone deacetylase domain"/>
    <property type="match status" value="1"/>
</dbReference>
<gene>
    <name evidence="6" type="ORF">GRJ2_000061800</name>
</gene>
<evidence type="ECO:0000256" key="4">
    <source>
        <dbReference type="ARBA" id="ARBA00023242"/>
    </source>
</evidence>
<dbReference type="FunFam" id="3.40.800.20:FF:000005">
    <property type="entry name" value="histone deacetylase 6"/>
    <property type="match status" value="1"/>
</dbReference>
<evidence type="ECO:0000313" key="6">
    <source>
        <dbReference type="EMBL" id="GAB0175966.1"/>
    </source>
</evidence>
<name>A0ABC9VSE9_GRUJA</name>
<evidence type="ECO:0000256" key="3">
    <source>
        <dbReference type="ARBA" id="ARBA00022801"/>
    </source>
</evidence>
<dbReference type="InterPro" id="IPR037138">
    <property type="entry name" value="His_deacetylse_dom_sf"/>
</dbReference>
<dbReference type="Proteomes" id="UP001623348">
    <property type="component" value="Unassembled WGS sequence"/>
</dbReference>
<comment type="subcellular location">
    <subcellularLocation>
        <location evidence="1">Nucleus</location>
    </subcellularLocation>
</comment>
<comment type="caution">
    <text evidence="6">The sequence shown here is derived from an EMBL/GenBank/DDBJ whole genome shotgun (WGS) entry which is preliminary data.</text>
</comment>
<dbReference type="Pfam" id="PF00850">
    <property type="entry name" value="Hist_deacetyl"/>
    <property type="match status" value="1"/>
</dbReference>
<comment type="similarity">
    <text evidence="2">Belongs to the histone deacetylase family. HD type 2 subfamily.</text>
</comment>
<accession>A0ABC9VSE9</accession>
<dbReference type="PANTHER" id="PTHR10625:SF43">
    <property type="entry name" value="POLYAMINE DEACETYLASE HDAC10"/>
    <property type="match status" value="1"/>
</dbReference>
<dbReference type="InterPro" id="IPR000286">
    <property type="entry name" value="HDACs"/>
</dbReference>
<feature type="domain" description="Histone deacetylase" evidence="5">
    <location>
        <begin position="185"/>
        <end position="480"/>
    </location>
</feature>
<reference evidence="6 7" key="1">
    <citation type="submission" date="2024-06" db="EMBL/GenBank/DDBJ databases">
        <title>The draft genome of Grus japonensis, version 3.</title>
        <authorList>
            <person name="Nabeshima K."/>
            <person name="Suzuki S."/>
            <person name="Onuma M."/>
        </authorList>
    </citation>
    <scope>NUCLEOTIDE SEQUENCE [LARGE SCALE GENOMIC DNA]</scope>
    <source>
        <strain evidence="6 7">451A</strain>
    </source>
</reference>
<dbReference type="InterPro" id="IPR023801">
    <property type="entry name" value="His_deacetylse_dom"/>
</dbReference>
<dbReference type="PRINTS" id="PR01270">
    <property type="entry name" value="HDASUPER"/>
</dbReference>
<dbReference type="CDD" id="cd11683">
    <property type="entry name" value="HDAC10"/>
    <property type="match status" value="1"/>
</dbReference>
<keyword evidence="3" id="KW-0378">Hydrolase</keyword>
<evidence type="ECO:0000256" key="1">
    <source>
        <dbReference type="ARBA" id="ARBA00004123"/>
    </source>
</evidence>
<sequence length="839" mass="93287">MLLTGNGMPSAGFGGAAHDDSADASRLLQCRGPALSRLLRSSRRGVIWLRTAVKVKLSKKRTVFGDQEYNIECQVEFITQGSLLPYETQSMIQQWLLINENCTQRMTPTHRSMVYLLVGNIEEGIILVNQAGSEGCSGPAAHVNALSAASRRLQGFAMASGTALIYDEEMTTHKLLWSDPVCDIEVPERLSSSYEQLKCYRLVERCVLLPTREGSEEEILLVHSSEHVEVAKSTQTMNEEELKTASGNYDAFFFHPNTYRCARLAVGATLQLVDAVMSGKVCNGMALVRPPGHHSQRNAANGFCLFNNVAIAAEYAKLKYGLQRILIVDWDVHHGQGTQYIFEEDPRVLYFSWHRYEHQEFWPSLKESDYDAVGLGKGKGFNINLPWNKVGMGNSDYLAAFFHVLLPMAFEFDPELVLVSSGYDSGIGDPEGQMNATPEVFAHLTHFLMQLANGKLCVILEGGYHLKSLSESVCMTVKTLLGDPVPQVSGEMAPCLSAIESIQNVRAAHKPYWKWLMYEDTSFLQNLSTKSHLLKKTNTNPSTEHESKMTNNDETVKVERFLELHMKNILLPVPPIKTATTTDFKGSAHLLPAPIHLVKEMDRIEIKALVSGFYADLVKEEKTLRSLSSMLAILDKILKKEVCNGIAESPTSSVSVAVALRHAVRFGFQRVLCIFVGDMQIIPNAEDGKTLMIHICEKEQSAKTNSKHCISLNWKEDAEGNDFFSAVLGFILPVAYSYQPNLTVIAVGPNRSLGISEISLLFALLQGLADSRIFAVIEDTEINLMQSVAKTLVGASVPHFGVYVPPTQEKVNKIKKLRDQFQQEWKMLQCSVKDGISEN</sequence>
<dbReference type="GO" id="GO:0016787">
    <property type="term" value="F:hydrolase activity"/>
    <property type="evidence" value="ECO:0007669"/>
    <property type="project" value="UniProtKB-KW"/>
</dbReference>
<dbReference type="SUPFAM" id="SSF52768">
    <property type="entry name" value="Arginase/deacetylase"/>
    <property type="match status" value="2"/>
</dbReference>
<dbReference type="EMBL" id="BAAFJT010000001">
    <property type="protein sequence ID" value="GAB0175966.1"/>
    <property type="molecule type" value="Genomic_DNA"/>
</dbReference>
<evidence type="ECO:0000313" key="7">
    <source>
        <dbReference type="Proteomes" id="UP001623348"/>
    </source>
</evidence>
<dbReference type="PANTHER" id="PTHR10625">
    <property type="entry name" value="HISTONE DEACETYLASE HDAC1-RELATED"/>
    <property type="match status" value="1"/>
</dbReference>
<protein>
    <submittedName>
        <fullName evidence="6">Gamma-tubulin complex component 6</fullName>
    </submittedName>
</protein>
<evidence type="ECO:0000256" key="2">
    <source>
        <dbReference type="ARBA" id="ARBA00007738"/>
    </source>
</evidence>
<keyword evidence="4" id="KW-0539">Nucleus</keyword>
<organism evidence="6 7">
    <name type="scientific">Grus japonensis</name>
    <name type="common">Japanese crane</name>
    <name type="synonym">Red-crowned crane</name>
    <dbReference type="NCBI Taxonomy" id="30415"/>
    <lineage>
        <taxon>Eukaryota</taxon>
        <taxon>Metazoa</taxon>
        <taxon>Chordata</taxon>
        <taxon>Craniata</taxon>
        <taxon>Vertebrata</taxon>
        <taxon>Euteleostomi</taxon>
        <taxon>Archelosauria</taxon>
        <taxon>Archosauria</taxon>
        <taxon>Dinosauria</taxon>
        <taxon>Saurischia</taxon>
        <taxon>Theropoda</taxon>
        <taxon>Coelurosauria</taxon>
        <taxon>Aves</taxon>
        <taxon>Neognathae</taxon>
        <taxon>Neoaves</taxon>
        <taxon>Gruiformes</taxon>
        <taxon>Gruidae</taxon>
        <taxon>Grus</taxon>
    </lineage>
</organism>
<dbReference type="AlphaFoldDB" id="A0ABC9VSE9"/>
<proteinExistence type="inferred from homology"/>
<evidence type="ECO:0000259" key="5">
    <source>
        <dbReference type="Pfam" id="PF00850"/>
    </source>
</evidence>
<keyword evidence="7" id="KW-1185">Reference proteome</keyword>
<dbReference type="InterPro" id="IPR023696">
    <property type="entry name" value="Ureohydrolase_dom_sf"/>
</dbReference>
<dbReference type="GO" id="GO:0005634">
    <property type="term" value="C:nucleus"/>
    <property type="evidence" value="ECO:0007669"/>
    <property type="project" value="UniProtKB-SubCell"/>
</dbReference>